<feature type="domain" description="HTH tetR-type" evidence="3">
    <location>
        <begin position="11"/>
        <end position="71"/>
    </location>
</feature>
<dbReference type="PANTHER" id="PTHR30328:SF54">
    <property type="entry name" value="HTH-TYPE TRANSCRIPTIONAL REPRESSOR SCO4008"/>
    <property type="match status" value="1"/>
</dbReference>
<dbReference type="PRINTS" id="PR00455">
    <property type="entry name" value="HTHTETR"/>
</dbReference>
<evidence type="ECO:0000313" key="5">
    <source>
        <dbReference type="Proteomes" id="UP001595755"/>
    </source>
</evidence>
<dbReference type="Pfam" id="PF08362">
    <property type="entry name" value="TetR_C_3"/>
    <property type="match status" value="1"/>
</dbReference>
<evidence type="ECO:0000259" key="3">
    <source>
        <dbReference type="PROSITE" id="PS50977"/>
    </source>
</evidence>
<dbReference type="Pfam" id="PF00440">
    <property type="entry name" value="TetR_N"/>
    <property type="match status" value="1"/>
</dbReference>
<organism evidence="4 5">
    <name type="scientific">Cohnella boryungensis</name>
    <dbReference type="NCBI Taxonomy" id="768479"/>
    <lineage>
        <taxon>Bacteria</taxon>
        <taxon>Bacillati</taxon>
        <taxon>Bacillota</taxon>
        <taxon>Bacilli</taxon>
        <taxon>Bacillales</taxon>
        <taxon>Paenibacillaceae</taxon>
        <taxon>Cohnella</taxon>
    </lineage>
</organism>
<dbReference type="Proteomes" id="UP001595755">
    <property type="component" value="Unassembled WGS sequence"/>
</dbReference>
<dbReference type="EMBL" id="JBHSED010000068">
    <property type="protein sequence ID" value="MFC4306896.1"/>
    <property type="molecule type" value="Genomic_DNA"/>
</dbReference>
<accession>A0ABV8SH30</accession>
<keyword evidence="5" id="KW-1185">Reference proteome</keyword>
<dbReference type="InterPro" id="IPR001647">
    <property type="entry name" value="HTH_TetR"/>
</dbReference>
<proteinExistence type="predicted"/>
<gene>
    <name evidence="4" type="ORF">ACFO1S_26090</name>
</gene>
<dbReference type="InterPro" id="IPR013573">
    <property type="entry name" value="Tscrpt_reg_YcdC_C"/>
</dbReference>
<keyword evidence="1 2" id="KW-0238">DNA-binding</keyword>
<dbReference type="Gene3D" id="1.10.10.60">
    <property type="entry name" value="Homeodomain-like"/>
    <property type="match status" value="1"/>
</dbReference>
<dbReference type="RefSeq" id="WP_204605907.1">
    <property type="nucleotide sequence ID" value="NZ_JBHSED010000068.1"/>
</dbReference>
<dbReference type="SUPFAM" id="SSF46689">
    <property type="entry name" value="Homeodomain-like"/>
    <property type="match status" value="1"/>
</dbReference>
<comment type="caution">
    <text evidence="4">The sequence shown here is derived from an EMBL/GenBank/DDBJ whole genome shotgun (WGS) entry which is preliminary data.</text>
</comment>
<dbReference type="InterPro" id="IPR036271">
    <property type="entry name" value="Tet_transcr_reg_TetR-rel_C_sf"/>
</dbReference>
<dbReference type="PANTHER" id="PTHR30328">
    <property type="entry name" value="TRANSCRIPTIONAL REPRESSOR"/>
    <property type="match status" value="1"/>
</dbReference>
<name>A0ABV8SH30_9BACL</name>
<sequence length="366" mass="42285">MVTQVAEETKASVQMRILNAAEDIFARIGFTGCRMSDIAVKAGVNQALIHYYFESKEKLYREVVTRLFEQWEQHVNEILLENESPQALLRKYIKEHFELKCKLPNLHMLYHRESLEGGDLFQKYASARWTGDTEEKSRMLADWIGSGAIQEQMNERVLLQLIWGMMNQFYYRSEDNLRDELKMIGSYEELKDLLADQMIRMTLYGILPRDEAAGKENRDVSRGEAAKRVCVYLPPEIRSEGKVEMEELLDSLGLLHGMELKVHEREDDLLQALDNEEPRLVLVFAATRFGEMPEAIRRLLVELEDNPRRIADRFVAVWTARGQPSGETLQRTLEEAFNRLGAFAVARVSGQNGREYAGRCAKFVEI</sequence>
<dbReference type="SUPFAM" id="SSF48498">
    <property type="entry name" value="Tetracyclin repressor-like, C-terminal domain"/>
    <property type="match status" value="1"/>
</dbReference>
<dbReference type="InterPro" id="IPR050109">
    <property type="entry name" value="HTH-type_TetR-like_transc_reg"/>
</dbReference>
<evidence type="ECO:0000256" key="1">
    <source>
        <dbReference type="ARBA" id="ARBA00023125"/>
    </source>
</evidence>
<protein>
    <submittedName>
        <fullName evidence="4">TetR/AcrR family transcriptional regulator</fullName>
    </submittedName>
</protein>
<evidence type="ECO:0000313" key="4">
    <source>
        <dbReference type="EMBL" id="MFC4306896.1"/>
    </source>
</evidence>
<dbReference type="Gene3D" id="1.10.357.10">
    <property type="entry name" value="Tetracycline Repressor, domain 2"/>
    <property type="match status" value="1"/>
</dbReference>
<reference evidence="5" key="1">
    <citation type="journal article" date="2019" name="Int. J. Syst. Evol. Microbiol.">
        <title>The Global Catalogue of Microorganisms (GCM) 10K type strain sequencing project: providing services to taxonomists for standard genome sequencing and annotation.</title>
        <authorList>
            <consortium name="The Broad Institute Genomics Platform"/>
            <consortium name="The Broad Institute Genome Sequencing Center for Infectious Disease"/>
            <person name="Wu L."/>
            <person name="Ma J."/>
        </authorList>
    </citation>
    <scope>NUCLEOTIDE SEQUENCE [LARGE SCALE GENOMIC DNA]</scope>
    <source>
        <strain evidence="5">CGMCC 4.1641</strain>
    </source>
</reference>
<dbReference type="InterPro" id="IPR009057">
    <property type="entry name" value="Homeodomain-like_sf"/>
</dbReference>
<evidence type="ECO:0000256" key="2">
    <source>
        <dbReference type="PROSITE-ProRule" id="PRU00335"/>
    </source>
</evidence>
<dbReference type="PROSITE" id="PS50977">
    <property type="entry name" value="HTH_TETR_2"/>
    <property type="match status" value="1"/>
</dbReference>
<feature type="DNA-binding region" description="H-T-H motif" evidence="2">
    <location>
        <begin position="34"/>
        <end position="53"/>
    </location>
</feature>